<feature type="transmembrane region" description="Helical" evidence="1">
    <location>
        <begin position="196"/>
        <end position="222"/>
    </location>
</feature>
<evidence type="ECO:0008006" key="4">
    <source>
        <dbReference type="Google" id="ProtNLM"/>
    </source>
</evidence>
<gene>
    <name evidence="2" type="ORF">PSON_ATCC_30995.1.T0260002</name>
</gene>
<feature type="transmembrane region" description="Helical" evidence="1">
    <location>
        <begin position="234"/>
        <end position="255"/>
    </location>
</feature>
<dbReference type="AlphaFoldDB" id="A0A8S1LNZ8"/>
<feature type="transmembrane region" description="Helical" evidence="1">
    <location>
        <begin position="53"/>
        <end position="72"/>
    </location>
</feature>
<name>A0A8S1LNZ8_9CILI</name>
<dbReference type="EMBL" id="CAJJDN010000026">
    <property type="protein sequence ID" value="CAD8069750.1"/>
    <property type="molecule type" value="Genomic_DNA"/>
</dbReference>
<proteinExistence type="predicted"/>
<evidence type="ECO:0000313" key="2">
    <source>
        <dbReference type="EMBL" id="CAD8069750.1"/>
    </source>
</evidence>
<keyword evidence="1" id="KW-1133">Transmembrane helix</keyword>
<protein>
    <recommendedName>
        <fullName evidence="4">Transmembrane protein</fullName>
    </recommendedName>
</protein>
<organism evidence="2 3">
    <name type="scientific">Paramecium sonneborni</name>
    <dbReference type="NCBI Taxonomy" id="65129"/>
    <lineage>
        <taxon>Eukaryota</taxon>
        <taxon>Sar</taxon>
        <taxon>Alveolata</taxon>
        <taxon>Ciliophora</taxon>
        <taxon>Intramacronucleata</taxon>
        <taxon>Oligohymenophorea</taxon>
        <taxon>Peniculida</taxon>
        <taxon>Parameciidae</taxon>
        <taxon>Paramecium</taxon>
    </lineage>
</organism>
<keyword evidence="1" id="KW-0812">Transmembrane</keyword>
<evidence type="ECO:0000313" key="3">
    <source>
        <dbReference type="Proteomes" id="UP000692954"/>
    </source>
</evidence>
<reference evidence="2" key="1">
    <citation type="submission" date="2021-01" db="EMBL/GenBank/DDBJ databases">
        <authorList>
            <consortium name="Genoscope - CEA"/>
            <person name="William W."/>
        </authorList>
    </citation>
    <scope>NUCLEOTIDE SEQUENCE</scope>
</reference>
<comment type="caution">
    <text evidence="2">The sequence shown here is derived from an EMBL/GenBank/DDBJ whole genome shotgun (WGS) entry which is preliminary data.</text>
</comment>
<accession>A0A8S1LNZ8</accession>
<keyword evidence="1" id="KW-0472">Membrane</keyword>
<dbReference type="Proteomes" id="UP000692954">
    <property type="component" value="Unassembled WGS sequence"/>
</dbReference>
<feature type="transmembrane region" description="Helical" evidence="1">
    <location>
        <begin position="162"/>
        <end position="184"/>
    </location>
</feature>
<dbReference type="OrthoDB" id="304166at2759"/>
<keyword evidence="3" id="KW-1185">Reference proteome</keyword>
<evidence type="ECO:0000256" key="1">
    <source>
        <dbReference type="SAM" id="Phobius"/>
    </source>
</evidence>
<sequence length="298" mass="34746">MIKDKKNDTFEFNCQCQNLGDIFLTTSTNFSKVDSTNQQIVDLNVQSTIQDVLVLRICTSSLTLIFIILYIYQLKEDCQDQNKELQTEEGNLQGTNIQDKNLIYQGNAKVFKEKLKQIHQTISLFYYKEKTIQLCYRILEVLSQSNLLLTLAIMECYWLENYILQICLFAIANPIVILILRILYKILESIYLFGKIAALISHLLLVIFLILPVSILFLLQLLNISMQSEQYKVFIIFGGNIIISQILIEPFTIYARIIIYRLIARSIQNMELNPAFHLLHFFAMHSILEDSFEDFTRI</sequence>